<evidence type="ECO:0000313" key="2">
    <source>
        <dbReference type="EMBL" id="KAK3378797.1"/>
    </source>
</evidence>
<comment type="caution">
    <text evidence="2">The sequence shown here is derived from an EMBL/GenBank/DDBJ whole genome shotgun (WGS) entry which is preliminary data.</text>
</comment>
<feature type="compositionally biased region" description="Basic and acidic residues" evidence="1">
    <location>
        <begin position="234"/>
        <end position="247"/>
    </location>
</feature>
<dbReference type="EMBL" id="JAULSN010000002">
    <property type="protein sequence ID" value="KAK3378797.1"/>
    <property type="molecule type" value="Genomic_DNA"/>
</dbReference>
<reference evidence="2" key="1">
    <citation type="journal article" date="2023" name="Mol. Phylogenet. Evol.">
        <title>Genome-scale phylogeny and comparative genomics of the fungal order Sordariales.</title>
        <authorList>
            <person name="Hensen N."/>
            <person name="Bonometti L."/>
            <person name="Westerberg I."/>
            <person name="Brannstrom I.O."/>
            <person name="Guillou S."/>
            <person name="Cros-Aarteil S."/>
            <person name="Calhoun S."/>
            <person name="Haridas S."/>
            <person name="Kuo A."/>
            <person name="Mondo S."/>
            <person name="Pangilinan J."/>
            <person name="Riley R."/>
            <person name="LaButti K."/>
            <person name="Andreopoulos B."/>
            <person name="Lipzen A."/>
            <person name="Chen C."/>
            <person name="Yan M."/>
            <person name="Daum C."/>
            <person name="Ng V."/>
            <person name="Clum A."/>
            <person name="Steindorff A."/>
            <person name="Ohm R.A."/>
            <person name="Martin F."/>
            <person name="Silar P."/>
            <person name="Natvig D.O."/>
            <person name="Lalanne C."/>
            <person name="Gautier V."/>
            <person name="Ament-Velasquez S.L."/>
            <person name="Kruys A."/>
            <person name="Hutchinson M.I."/>
            <person name="Powell A.J."/>
            <person name="Barry K."/>
            <person name="Miller A.N."/>
            <person name="Grigoriev I.V."/>
            <person name="Debuchy R."/>
            <person name="Gladieux P."/>
            <person name="Hiltunen Thoren M."/>
            <person name="Johannesson H."/>
        </authorList>
    </citation>
    <scope>NUCLEOTIDE SEQUENCE</scope>
    <source>
        <strain evidence="2">CBS 958.72</strain>
    </source>
</reference>
<name>A0AAE0KM76_9PEZI</name>
<evidence type="ECO:0000313" key="3">
    <source>
        <dbReference type="Proteomes" id="UP001287356"/>
    </source>
</evidence>
<gene>
    <name evidence="2" type="ORF">B0T24DRAFT_522620</name>
</gene>
<protein>
    <submittedName>
        <fullName evidence="2">Uncharacterized protein</fullName>
    </submittedName>
</protein>
<sequence>MSHGTLECPSPCGHCGAPNPKARPDNQKYADVPWLESYDHPVYNQQPHVASDCPVARQNRCKCVPFPTFHVAARCGIACSRSCGNGAPRGSFQHPNAMLCKSRCCMCGLRGHSGRECRLKKCRCGDAHLGQDCTWNPVCRVPDCDRYLCGMHCRECGGMEKPFLRWRCGRCLGFDGPLQWGDRKDSRKRGKVGLPGGDERAAAPASAPQNQTELAASEATTPPSSLFGGPRQPNKKDGSPGAARNEK</sequence>
<reference evidence="2" key="2">
    <citation type="submission" date="2023-06" db="EMBL/GenBank/DDBJ databases">
        <authorList>
            <consortium name="Lawrence Berkeley National Laboratory"/>
            <person name="Haridas S."/>
            <person name="Hensen N."/>
            <person name="Bonometti L."/>
            <person name="Westerberg I."/>
            <person name="Brannstrom I.O."/>
            <person name="Guillou S."/>
            <person name="Cros-Aarteil S."/>
            <person name="Calhoun S."/>
            <person name="Kuo A."/>
            <person name="Mondo S."/>
            <person name="Pangilinan J."/>
            <person name="Riley R."/>
            <person name="Labutti K."/>
            <person name="Andreopoulos B."/>
            <person name="Lipzen A."/>
            <person name="Chen C."/>
            <person name="Yanf M."/>
            <person name="Daum C."/>
            <person name="Ng V."/>
            <person name="Clum A."/>
            <person name="Steindorff A."/>
            <person name="Ohm R."/>
            <person name="Martin F."/>
            <person name="Silar P."/>
            <person name="Natvig D."/>
            <person name="Lalanne C."/>
            <person name="Gautier V."/>
            <person name="Ament-Velasquez S.L."/>
            <person name="Kruys A."/>
            <person name="Hutchinson M.I."/>
            <person name="Powell A.J."/>
            <person name="Barry K."/>
            <person name="Miller A.N."/>
            <person name="Grigoriev I.V."/>
            <person name="Debuchy R."/>
            <person name="Gladieux P."/>
            <person name="Thoren M.H."/>
            <person name="Johannesson H."/>
        </authorList>
    </citation>
    <scope>NUCLEOTIDE SEQUENCE</scope>
    <source>
        <strain evidence="2">CBS 958.72</strain>
    </source>
</reference>
<proteinExistence type="predicted"/>
<dbReference type="Proteomes" id="UP001287356">
    <property type="component" value="Unassembled WGS sequence"/>
</dbReference>
<feature type="region of interest" description="Disordered" evidence="1">
    <location>
        <begin position="182"/>
        <end position="247"/>
    </location>
</feature>
<feature type="compositionally biased region" description="Polar residues" evidence="1">
    <location>
        <begin position="207"/>
        <end position="224"/>
    </location>
</feature>
<organism evidence="2 3">
    <name type="scientific">Lasiosphaeria ovina</name>
    <dbReference type="NCBI Taxonomy" id="92902"/>
    <lineage>
        <taxon>Eukaryota</taxon>
        <taxon>Fungi</taxon>
        <taxon>Dikarya</taxon>
        <taxon>Ascomycota</taxon>
        <taxon>Pezizomycotina</taxon>
        <taxon>Sordariomycetes</taxon>
        <taxon>Sordariomycetidae</taxon>
        <taxon>Sordariales</taxon>
        <taxon>Lasiosphaeriaceae</taxon>
        <taxon>Lasiosphaeria</taxon>
    </lineage>
</organism>
<evidence type="ECO:0000256" key="1">
    <source>
        <dbReference type="SAM" id="MobiDB-lite"/>
    </source>
</evidence>
<accession>A0AAE0KM76</accession>
<dbReference type="AlphaFoldDB" id="A0AAE0KM76"/>
<keyword evidence="3" id="KW-1185">Reference proteome</keyword>